<gene>
    <name evidence="2" type="ORF">OG727_22485</name>
</gene>
<organism evidence="2 3">
    <name type="scientific">Streptomyces caniferus</name>
    <dbReference type="NCBI Taxonomy" id="285557"/>
    <lineage>
        <taxon>Bacteria</taxon>
        <taxon>Bacillati</taxon>
        <taxon>Actinomycetota</taxon>
        <taxon>Actinomycetes</taxon>
        <taxon>Kitasatosporales</taxon>
        <taxon>Streptomycetaceae</taxon>
        <taxon>Streptomyces</taxon>
    </lineage>
</organism>
<feature type="compositionally biased region" description="Acidic residues" evidence="1">
    <location>
        <begin position="52"/>
        <end position="62"/>
    </location>
</feature>
<evidence type="ECO:0000256" key="1">
    <source>
        <dbReference type="SAM" id="MobiDB-lite"/>
    </source>
</evidence>
<dbReference type="Proteomes" id="UP001432292">
    <property type="component" value="Chromosome"/>
</dbReference>
<protein>
    <submittedName>
        <fullName evidence="2">Uncharacterized protein</fullName>
    </submittedName>
</protein>
<dbReference type="EMBL" id="CP108473">
    <property type="protein sequence ID" value="WUS24825.1"/>
    <property type="molecule type" value="Genomic_DNA"/>
</dbReference>
<dbReference type="RefSeq" id="WP_328742330.1">
    <property type="nucleotide sequence ID" value="NZ_CP108073.1"/>
</dbReference>
<evidence type="ECO:0000313" key="3">
    <source>
        <dbReference type="Proteomes" id="UP001432292"/>
    </source>
</evidence>
<keyword evidence="3" id="KW-1185">Reference proteome</keyword>
<accession>A0ABZ1VSI3</accession>
<dbReference type="GeneID" id="96636265"/>
<reference evidence="2" key="1">
    <citation type="submission" date="2022-10" db="EMBL/GenBank/DDBJ databases">
        <title>The complete genomes of actinobacterial strains from the NBC collection.</title>
        <authorList>
            <person name="Joergensen T.S."/>
            <person name="Alvarez Arevalo M."/>
            <person name="Sterndorff E.B."/>
            <person name="Faurdal D."/>
            <person name="Vuksanovic O."/>
            <person name="Mourched A.-S."/>
            <person name="Charusanti P."/>
            <person name="Shaw S."/>
            <person name="Blin K."/>
            <person name="Weber T."/>
        </authorList>
    </citation>
    <scope>NUCLEOTIDE SEQUENCE</scope>
    <source>
        <strain evidence="2">NBC_01256</strain>
    </source>
</reference>
<feature type="region of interest" description="Disordered" evidence="1">
    <location>
        <begin position="22"/>
        <end position="62"/>
    </location>
</feature>
<name>A0ABZ1VSI3_9ACTN</name>
<proteinExistence type="predicted"/>
<feature type="compositionally biased region" description="Low complexity" evidence="1">
    <location>
        <begin position="24"/>
        <end position="45"/>
    </location>
</feature>
<sequence length="62" mass="6877">MTAFFDGSPLGRCPEHIRIFRKNTSSATRTTRAPPRRVPAAGALRPLRDPDAPELDDDEAEE</sequence>
<evidence type="ECO:0000313" key="2">
    <source>
        <dbReference type="EMBL" id="WUS24825.1"/>
    </source>
</evidence>